<proteinExistence type="predicted"/>
<organism evidence="1 2">
    <name type="scientific">Mycena metata</name>
    <dbReference type="NCBI Taxonomy" id="1033252"/>
    <lineage>
        <taxon>Eukaryota</taxon>
        <taxon>Fungi</taxon>
        <taxon>Dikarya</taxon>
        <taxon>Basidiomycota</taxon>
        <taxon>Agaricomycotina</taxon>
        <taxon>Agaricomycetes</taxon>
        <taxon>Agaricomycetidae</taxon>
        <taxon>Agaricales</taxon>
        <taxon>Marasmiineae</taxon>
        <taxon>Mycenaceae</taxon>
        <taxon>Mycena</taxon>
    </lineage>
</organism>
<protein>
    <submittedName>
        <fullName evidence="1">Uncharacterized protein</fullName>
    </submittedName>
</protein>
<sequence>MSSARCFLLRGRARTHSTRPRVLACRRGRARLPTAILTYTVSCPYDPPFSPMHSPASPCFPLALHHRRVHIDSTVPAHPRFLLPARLHSIPAHPGPGDSRRTAIAGFKVVELLFNLAYSSPRRAGPLVGRASMRVLRILAHPCIRRARPPCRAHDAHSRARCLPPTVDLHAEVSSHAPHCGRLEVGETGQTLQYRVKSSVQKLCSPAKKKKKKKNSCSLSACWRCKFGTIILGVVKQAASEHRYPKTC</sequence>
<evidence type="ECO:0000313" key="2">
    <source>
        <dbReference type="Proteomes" id="UP001215598"/>
    </source>
</evidence>
<accession>A0AAD7J0V6</accession>
<dbReference type="AlphaFoldDB" id="A0AAD7J0V6"/>
<keyword evidence="2" id="KW-1185">Reference proteome</keyword>
<comment type="caution">
    <text evidence="1">The sequence shown here is derived from an EMBL/GenBank/DDBJ whole genome shotgun (WGS) entry which is preliminary data.</text>
</comment>
<reference evidence="1" key="1">
    <citation type="submission" date="2023-03" db="EMBL/GenBank/DDBJ databases">
        <title>Massive genome expansion in bonnet fungi (Mycena s.s.) driven by repeated elements and novel gene families across ecological guilds.</title>
        <authorList>
            <consortium name="Lawrence Berkeley National Laboratory"/>
            <person name="Harder C.B."/>
            <person name="Miyauchi S."/>
            <person name="Viragh M."/>
            <person name="Kuo A."/>
            <person name="Thoen E."/>
            <person name="Andreopoulos B."/>
            <person name="Lu D."/>
            <person name="Skrede I."/>
            <person name="Drula E."/>
            <person name="Henrissat B."/>
            <person name="Morin E."/>
            <person name="Kohler A."/>
            <person name="Barry K."/>
            <person name="LaButti K."/>
            <person name="Morin E."/>
            <person name="Salamov A."/>
            <person name="Lipzen A."/>
            <person name="Mereny Z."/>
            <person name="Hegedus B."/>
            <person name="Baldrian P."/>
            <person name="Stursova M."/>
            <person name="Weitz H."/>
            <person name="Taylor A."/>
            <person name="Grigoriev I.V."/>
            <person name="Nagy L.G."/>
            <person name="Martin F."/>
            <person name="Kauserud H."/>
        </authorList>
    </citation>
    <scope>NUCLEOTIDE SEQUENCE</scope>
    <source>
        <strain evidence="1">CBHHK182m</strain>
    </source>
</reference>
<dbReference type="EMBL" id="JARKIB010000055">
    <property type="protein sequence ID" value="KAJ7753573.1"/>
    <property type="molecule type" value="Genomic_DNA"/>
</dbReference>
<gene>
    <name evidence="1" type="ORF">B0H16DRAFT_770512</name>
</gene>
<dbReference type="Proteomes" id="UP001215598">
    <property type="component" value="Unassembled WGS sequence"/>
</dbReference>
<evidence type="ECO:0000313" key="1">
    <source>
        <dbReference type="EMBL" id="KAJ7753573.1"/>
    </source>
</evidence>
<name>A0AAD7J0V6_9AGAR</name>